<feature type="domain" description="Ubiquitin-like" evidence="3">
    <location>
        <begin position="502"/>
        <end position="572"/>
    </location>
</feature>
<sequence>MEGRGMWSRDLEDWAPGAQLRSVSEEEFAGILKLFGRSEGDFGDLDAGCTRRRFGGEGTGLCSVSGRDSSDWPKRAEFWREIGVDFCEISVFIAAIPLFRDGLNLWDMVSQKKLDNGFGGYRLPPILHFPKSTKRKRSPRKKHDDDQSRLFDLLVEVAGKLSSKSENSTLSPCCINGTYKKVVKRDLLCTEEAQKSETPDLLSNTVLAPEIVIKKQATCASKELPQASVPEYSEPPCLSVKSKIHDSAAGGLVVSKGGIGCFAYTDTCRSGLIRKSSVITEVEEEKAELTRVVKYEDQMTQNRSELNSMDMYCLEDPMGLDVKPPAPASSDSSAEVPVCRDYPCISPMPKHESGMEHIVHKDDDDNFSGCTLPSSTTNKVSWPTNCTGDHGKRRLSTSKYWKTATNMSKYGQISHHDPKRKAFLHGKQMCYTRQRTHRSYFKRRFFEHRSASTSNGGIFRMEVSNMHEKNNNNVKMHNPHGTDIQADGATSTKVEQSSYKSVKFSIKSFKIPELYIEIPETATVGSLKRAVMEAVTAILQGGLRVGVILQGKRVRDDNKTLCQFGISNGETLNSLGFTLEPTETQTPPSLTCSKNSHILCLNDAVEPLARIPSISLPTDLDSSAASLQPVVTTCPESDRDSVHSPADALSLDKTTENKLVLVALPATSLGALAVVPLCKPKRLELAQRRIRRPFSVAEVEALVEAVEKFGTGRWRDVKLRAFDSAKHRTYVDLKDKWKTLVHTAKISPQQRRGEPVPQELLDRVLATQAHWSQQHAKLQIKEEPVCSDPKQQITSSSLLEET</sequence>
<dbReference type="AlphaFoldDB" id="A0A8J5HB36"/>
<proteinExistence type="predicted"/>
<dbReference type="PANTHER" id="PTHR21717:SF70">
    <property type="entry name" value="TELOMERE REPEAT-BINDING PROTEIN 2-RELATED"/>
    <property type="match status" value="1"/>
</dbReference>
<evidence type="ECO:0000313" key="7">
    <source>
        <dbReference type="Proteomes" id="UP000734854"/>
    </source>
</evidence>
<evidence type="ECO:0000313" key="6">
    <source>
        <dbReference type="EMBL" id="KAG6523163.1"/>
    </source>
</evidence>
<name>A0A8J5HB36_ZINOF</name>
<dbReference type="SMART" id="SM00717">
    <property type="entry name" value="SANT"/>
    <property type="match status" value="1"/>
</dbReference>
<dbReference type="PANTHER" id="PTHR21717">
    <property type="entry name" value="TELOMERIC REPEAT BINDING PROTEIN"/>
    <property type="match status" value="1"/>
</dbReference>
<evidence type="ECO:0000256" key="2">
    <source>
        <dbReference type="SAM" id="MobiDB-lite"/>
    </source>
</evidence>
<feature type="domain" description="Myb-like" evidence="4">
    <location>
        <begin position="686"/>
        <end position="741"/>
    </location>
</feature>
<dbReference type="Pfam" id="PF23603">
    <property type="entry name" value="Ubiquitin_TPR1"/>
    <property type="match status" value="1"/>
</dbReference>
<feature type="compositionally biased region" description="Polar residues" evidence="2">
    <location>
        <begin position="789"/>
        <end position="802"/>
    </location>
</feature>
<dbReference type="InterPro" id="IPR009057">
    <property type="entry name" value="Homeodomain-like_sf"/>
</dbReference>
<dbReference type="Proteomes" id="UP000734854">
    <property type="component" value="Unassembled WGS sequence"/>
</dbReference>
<evidence type="ECO:0000259" key="4">
    <source>
        <dbReference type="PROSITE" id="PS50090"/>
    </source>
</evidence>
<protein>
    <submittedName>
        <fullName evidence="6">Uncharacterized protein</fullName>
    </submittedName>
</protein>
<dbReference type="InterPro" id="IPR057625">
    <property type="entry name" value="TPR1-6-like_ubiquitin"/>
</dbReference>
<dbReference type="SUPFAM" id="SSF54236">
    <property type="entry name" value="Ubiquitin-like"/>
    <property type="match status" value="1"/>
</dbReference>
<dbReference type="PROSITE" id="PS51294">
    <property type="entry name" value="HTH_MYB"/>
    <property type="match status" value="1"/>
</dbReference>
<feature type="domain" description="HTH myb-type" evidence="5">
    <location>
        <begin position="686"/>
        <end position="745"/>
    </location>
</feature>
<dbReference type="Gene3D" id="3.10.20.90">
    <property type="entry name" value="Phosphatidylinositol 3-kinase Catalytic Subunit, Chain A, domain 1"/>
    <property type="match status" value="1"/>
</dbReference>
<dbReference type="CDD" id="cd11660">
    <property type="entry name" value="SANT_TRF"/>
    <property type="match status" value="1"/>
</dbReference>
<dbReference type="GO" id="GO:0042162">
    <property type="term" value="F:telomeric DNA binding"/>
    <property type="evidence" value="ECO:0007669"/>
    <property type="project" value="UniProtKB-ARBA"/>
</dbReference>
<gene>
    <name evidence="6" type="ORF">ZIOFF_013016</name>
</gene>
<dbReference type="PROSITE" id="PS50090">
    <property type="entry name" value="MYB_LIKE"/>
    <property type="match status" value="1"/>
</dbReference>
<dbReference type="Gene3D" id="1.10.246.220">
    <property type="match status" value="1"/>
</dbReference>
<evidence type="ECO:0000259" key="5">
    <source>
        <dbReference type="PROSITE" id="PS51294"/>
    </source>
</evidence>
<reference evidence="6 7" key="1">
    <citation type="submission" date="2020-08" db="EMBL/GenBank/DDBJ databases">
        <title>Plant Genome Project.</title>
        <authorList>
            <person name="Zhang R.-G."/>
        </authorList>
    </citation>
    <scope>NUCLEOTIDE SEQUENCE [LARGE SCALE GENOMIC DNA]</scope>
    <source>
        <tissue evidence="6">Rhizome</tissue>
    </source>
</reference>
<dbReference type="SUPFAM" id="SSF46689">
    <property type="entry name" value="Homeodomain-like"/>
    <property type="match status" value="1"/>
</dbReference>
<feature type="region of interest" description="Disordered" evidence="2">
    <location>
        <begin position="782"/>
        <end position="802"/>
    </location>
</feature>
<dbReference type="InterPro" id="IPR001005">
    <property type="entry name" value="SANT/Myb"/>
</dbReference>
<dbReference type="EMBL" id="JACMSC010000004">
    <property type="protein sequence ID" value="KAG6523163.1"/>
    <property type="molecule type" value="Genomic_DNA"/>
</dbReference>
<keyword evidence="7" id="KW-1185">Reference proteome</keyword>
<dbReference type="InterPro" id="IPR000626">
    <property type="entry name" value="Ubiquitin-like_dom"/>
</dbReference>
<dbReference type="InterPro" id="IPR031105">
    <property type="entry name" value="TRP_plant"/>
</dbReference>
<dbReference type="InterPro" id="IPR017930">
    <property type="entry name" value="Myb_dom"/>
</dbReference>
<dbReference type="PROSITE" id="PS50053">
    <property type="entry name" value="UBIQUITIN_2"/>
    <property type="match status" value="1"/>
</dbReference>
<comment type="caution">
    <text evidence="6">The sequence shown here is derived from an EMBL/GenBank/DDBJ whole genome shotgun (WGS) entry which is preliminary data.</text>
</comment>
<evidence type="ECO:0000259" key="3">
    <source>
        <dbReference type="PROSITE" id="PS50053"/>
    </source>
</evidence>
<keyword evidence="1" id="KW-0238">DNA-binding</keyword>
<accession>A0A8J5HB36</accession>
<evidence type="ECO:0000256" key="1">
    <source>
        <dbReference type="ARBA" id="ARBA00023125"/>
    </source>
</evidence>
<dbReference type="InterPro" id="IPR029071">
    <property type="entry name" value="Ubiquitin-like_domsf"/>
</dbReference>
<organism evidence="6 7">
    <name type="scientific">Zingiber officinale</name>
    <name type="common">Ginger</name>
    <name type="synonym">Amomum zingiber</name>
    <dbReference type="NCBI Taxonomy" id="94328"/>
    <lineage>
        <taxon>Eukaryota</taxon>
        <taxon>Viridiplantae</taxon>
        <taxon>Streptophyta</taxon>
        <taxon>Embryophyta</taxon>
        <taxon>Tracheophyta</taxon>
        <taxon>Spermatophyta</taxon>
        <taxon>Magnoliopsida</taxon>
        <taxon>Liliopsida</taxon>
        <taxon>Zingiberales</taxon>
        <taxon>Zingiberaceae</taxon>
        <taxon>Zingiber</taxon>
    </lineage>
</organism>